<evidence type="ECO:0000313" key="2">
    <source>
        <dbReference type="EMBL" id="EJT80203.1"/>
    </source>
</evidence>
<feature type="compositionally biased region" description="Basic and acidic residues" evidence="1">
    <location>
        <begin position="199"/>
        <end position="232"/>
    </location>
</feature>
<dbReference type="Proteomes" id="UP000006039">
    <property type="component" value="Unassembled WGS sequence"/>
</dbReference>
<keyword evidence="4" id="KW-1185">Reference proteome</keyword>
<evidence type="ECO:0000313" key="4">
    <source>
        <dbReference type="Proteomes" id="UP000006039"/>
    </source>
</evidence>
<dbReference type="AlphaFoldDB" id="J3NG13"/>
<dbReference type="RefSeq" id="XP_009216212.1">
    <property type="nucleotide sequence ID" value="XM_009217948.1"/>
</dbReference>
<dbReference type="EMBL" id="GL385395">
    <property type="protein sequence ID" value="EJT80203.1"/>
    <property type="molecule type" value="Genomic_DNA"/>
</dbReference>
<evidence type="ECO:0000313" key="3">
    <source>
        <dbReference type="EnsemblFungi" id="EJT80203"/>
    </source>
</evidence>
<feature type="region of interest" description="Disordered" evidence="1">
    <location>
        <begin position="1"/>
        <end position="101"/>
    </location>
</feature>
<protein>
    <recommendedName>
        <fullName evidence="5">Mating-type switching protein swi10</fullName>
    </recommendedName>
</protein>
<feature type="compositionally biased region" description="Low complexity" evidence="1">
    <location>
        <begin position="185"/>
        <end position="198"/>
    </location>
</feature>
<reference evidence="4" key="1">
    <citation type="submission" date="2010-07" db="EMBL/GenBank/DDBJ databases">
        <title>The genome sequence of Gaeumannomyces graminis var. tritici strain R3-111a-1.</title>
        <authorList>
            <consortium name="The Broad Institute Genome Sequencing Platform"/>
            <person name="Ma L.-J."/>
            <person name="Dead R."/>
            <person name="Young S."/>
            <person name="Zeng Q."/>
            <person name="Koehrsen M."/>
            <person name="Alvarado L."/>
            <person name="Berlin A."/>
            <person name="Chapman S.B."/>
            <person name="Chen Z."/>
            <person name="Freedman E."/>
            <person name="Gellesch M."/>
            <person name="Goldberg J."/>
            <person name="Griggs A."/>
            <person name="Gujja S."/>
            <person name="Heilman E.R."/>
            <person name="Heiman D."/>
            <person name="Hepburn T."/>
            <person name="Howarth C."/>
            <person name="Jen D."/>
            <person name="Larson L."/>
            <person name="Mehta T."/>
            <person name="Neiman D."/>
            <person name="Pearson M."/>
            <person name="Roberts A."/>
            <person name="Saif S."/>
            <person name="Shea T."/>
            <person name="Shenoy N."/>
            <person name="Sisk P."/>
            <person name="Stolte C."/>
            <person name="Sykes S."/>
            <person name="Walk T."/>
            <person name="White J."/>
            <person name="Yandava C."/>
            <person name="Haas B."/>
            <person name="Nusbaum C."/>
            <person name="Birren B."/>
        </authorList>
    </citation>
    <scope>NUCLEOTIDE SEQUENCE [LARGE SCALE GENOMIC DNA]</scope>
    <source>
        <strain evidence="4">R3-111a-1</strain>
    </source>
</reference>
<reference evidence="3" key="5">
    <citation type="submission" date="2018-04" db="UniProtKB">
        <authorList>
            <consortium name="EnsemblFungi"/>
        </authorList>
    </citation>
    <scope>IDENTIFICATION</scope>
    <source>
        <strain evidence="3">R3-111a-1</strain>
    </source>
</reference>
<reference evidence="2" key="3">
    <citation type="submission" date="2010-09" db="EMBL/GenBank/DDBJ databases">
        <title>Annotation of Gaeumannomyces graminis var. tritici R3-111a-1.</title>
        <authorList>
            <consortium name="The Broad Institute Genome Sequencing Platform"/>
            <person name="Ma L.-J."/>
            <person name="Dead R."/>
            <person name="Young S.K."/>
            <person name="Zeng Q."/>
            <person name="Gargeya S."/>
            <person name="Fitzgerald M."/>
            <person name="Haas B."/>
            <person name="Abouelleil A."/>
            <person name="Alvarado L."/>
            <person name="Arachchi H.M."/>
            <person name="Berlin A."/>
            <person name="Brown A."/>
            <person name="Chapman S.B."/>
            <person name="Chen Z."/>
            <person name="Dunbar C."/>
            <person name="Freedman E."/>
            <person name="Gearin G."/>
            <person name="Gellesch M."/>
            <person name="Goldberg J."/>
            <person name="Griggs A."/>
            <person name="Gujja S."/>
            <person name="Heiman D."/>
            <person name="Howarth C."/>
            <person name="Larson L."/>
            <person name="Lui A."/>
            <person name="MacDonald P.J.P."/>
            <person name="Mehta T."/>
            <person name="Montmayeur A."/>
            <person name="Murphy C."/>
            <person name="Neiman D."/>
            <person name="Pearson M."/>
            <person name="Priest M."/>
            <person name="Roberts A."/>
            <person name="Saif S."/>
            <person name="Shea T."/>
            <person name="Shenoy N."/>
            <person name="Sisk P."/>
            <person name="Stolte C."/>
            <person name="Sykes S."/>
            <person name="Yandava C."/>
            <person name="Wortman J."/>
            <person name="Nusbaum C."/>
            <person name="Birren B."/>
        </authorList>
    </citation>
    <scope>NUCLEOTIDE SEQUENCE</scope>
    <source>
        <strain evidence="2">R3-111a-1</strain>
    </source>
</reference>
<dbReference type="GeneID" id="20340664"/>
<feature type="compositionally biased region" description="Low complexity" evidence="1">
    <location>
        <begin position="248"/>
        <end position="257"/>
    </location>
</feature>
<name>J3NG13_GAET3</name>
<dbReference type="OrthoDB" id="5232891at2759"/>
<dbReference type="eggNOG" id="ENOG502RJFE">
    <property type="taxonomic scope" value="Eukaryota"/>
</dbReference>
<proteinExistence type="predicted"/>
<reference evidence="2" key="2">
    <citation type="submission" date="2010-07" db="EMBL/GenBank/DDBJ databases">
        <authorList>
            <consortium name="The Broad Institute Genome Sequencing Platform"/>
            <consortium name="Broad Institute Genome Sequencing Center for Infectious Disease"/>
            <person name="Ma L.-J."/>
            <person name="Dead R."/>
            <person name="Young S."/>
            <person name="Zeng Q."/>
            <person name="Koehrsen M."/>
            <person name="Alvarado L."/>
            <person name="Berlin A."/>
            <person name="Chapman S.B."/>
            <person name="Chen Z."/>
            <person name="Freedman E."/>
            <person name="Gellesch M."/>
            <person name="Goldberg J."/>
            <person name="Griggs A."/>
            <person name="Gujja S."/>
            <person name="Heilman E.R."/>
            <person name="Heiman D."/>
            <person name="Hepburn T."/>
            <person name="Howarth C."/>
            <person name="Jen D."/>
            <person name="Larson L."/>
            <person name="Mehta T."/>
            <person name="Neiman D."/>
            <person name="Pearson M."/>
            <person name="Roberts A."/>
            <person name="Saif S."/>
            <person name="Shea T."/>
            <person name="Shenoy N."/>
            <person name="Sisk P."/>
            <person name="Stolte C."/>
            <person name="Sykes S."/>
            <person name="Walk T."/>
            <person name="White J."/>
            <person name="Yandava C."/>
            <person name="Haas B."/>
            <person name="Nusbaum C."/>
            <person name="Birren B."/>
        </authorList>
    </citation>
    <scope>NUCLEOTIDE SEQUENCE</scope>
    <source>
        <strain evidence="2">R3-111a-1</strain>
    </source>
</reference>
<reference evidence="3" key="4">
    <citation type="journal article" date="2015" name="G3 (Bethesda)">
        <title>Genome sequences of three phytopathogenic species of the Magnaporthaceae family of fungi.</title>
        <authorList>
            <person name="Okagaki L.H."/>
            <person name="Nunes C.C."/>
            <person name="Sailsbery J."/>
            <person name="Clay B."/>
            <person name="Brown D."/>
            <person name="John T."/>
            <person name="Oh Y."/>
            <person name="Young N."/>
            <person name="Fitzgerald M."/>
            <person name="Haas B.J."/>
            <person name="Zeng Q."/>
            <person name="Young S."/>
            <person name="Adiconis X."/>
            <person name="Fan L."/>
            <person name="Levin J.Z."/>
            <person name="Mitchell T.K."/>
            <person name="Okubara P.A."/>
            <person name="Farman M.L."/>
            <person name="Kohn L.M."/>
            <person name="Birren B."/>
            <person name="Ma L.-J."/>
            <person name="Dean R.A."/>
        </authorList>
    </citation>
    <scope>NUCLEOTIDE SEQUENCE</scope>
    <source>
        <strain evidence="3">R3-111a-1</strain>
    </source>
</reference>
<dbReference type="EnsemblFungi" id="EJT80203">
    <property type="protein sequence ID" value="EJT80203"/>
    <property type="gene ID" value="GGTG_00206"/>
</dbReference>
<dbReference type="HOGENOM" id="CLU_052531_0_0_1"/>
<evidence type="ECO:0008006" key="5">
    <source>
        <dbReference type="Google" id="ProtNLM"/>
    </source>
</evidence>
<evidence type="ECO:0000256" key="1">
    <source>
        <dbReference type="SAM" id="MobiDB-lite"/>
    </source>
</evidence>
<organism evidence="2">
    <name type="scientific">Gaeumannomyces tritici (strain R3-111a-1)</name>
    <name type="common">Wheat and barley take-all root rot fungus</name>
    <name type="synonym">Gaeumannomyces graminis var. tritici</name>
    <dbReference type="NCBI Taxonomy" id="644352"/>
    <lineage>
        <taxon>Eukaryota</taxon>
        <taxon>Fungi</taxon>
        <taxon>Dikarya</taxon>
        <taxon>Ascomycota</taxon>
        <taxon>Pezizomycotina</taxon>
        <taxon>Sordariomycetes</taxon>
        <taxon>Sordariomycetidae</taxon>
        <taxon>Magnaporthales</taxon>
        <taxon>Magnaporthaceae</taxon>
        <taxon>Gaeumannomyces</taxon>
    </lineage>
</organism>
<sequence>MSMAMDRTTGPSLVASHAHLGPEATLGAARPRKRLQKPCTKLPKQQPSQQRHHQQLPARPLQVTFDDASTETRPTTRGTLDGQAPPSRPIPRLQPPDLSDSKWAAYLGKGKEGIVGSMDSVAVFKDSLSVPSPTFPEFAHLAPGTAQPRLSIDSCSTPTSTTSSGSARARLRRQAKTPVLRIGQLESRSSLHSTSSSESRPKRQSAEAMAEEYRELLEAHEPIDSGARSERSSHHRHSDHRRSPTPPRRSLTSSERSATPPPAVDLARCSPTSDDGTLVSFEEETIYFKPLSFGAEPESRSSAYYDFAVPPQRSITPAAPKSLGLQICLELLTRELSAAIFNRPNRSGNGVSSLQIWVMIEAYERLRDQLRDSVSMPDEEVRSVELMLDTWLQALYTIHDSLASEAQDGVSRVDLDGLESEELD</sequence>
<gene>
    <name evidence="3" type="primary">20340664</name>
    <name evidence="2" type="ORF">GGTG_00206</name>
</gene>
<accession>J3NG13</accession>
<dbReference type="VEuPathDB" id="FungiDB:GGTG_00206"/>
<feature type="compositionally biased region" description="Low complexity" evidence="1">
    <location>
        <begin position="151"/>
        <end position="166"/>
    </location>
</feature>
<feature type="region of interest" description="Disordered" evidence="1">
    <location>
        <begin position="134"/>
        <end position="276"/>
    </location>
</feature>